<keyword evidence="2" id="KW-1185">Reference proteome</keyword>
<dbReference type="HOGENOM" id="CLU_1742416_0_0_1"/>
<dbReference type="InParanoid" id="E9GQC4"/>
<organism evidence="1 2">
    <name type="scientific">Daphnia pulex</name>
    <name type="common">Water flea</name>
    <dbReference type="NCBI Taxonomy" id="6669"/>
    <lineage>
        <taxon>Eukaryota</taxon>
        <taxon>Metazoa</taxon>
        <taxon>Ecdysozoa</taxon>
        <taxon>Arthropoda</taxon>
        <taxon>Crustacea</taxon>
        <taxon>Branchiopoda</taxon>
        <taxon>Diplostraca</taxon>
        <taxon>Cladocera</taxon>
        <taxon>Anomopoda</taxon>
        <taxon>Daphniidae</taxon>
        <taxon>Daphnia</taxon>
    </lineage>
</organism>
<accession>E9GQC4</accession>
<protein>
    <submittedName>
        <fullName evidence="1">Uncharacterized protein</fullName>
    </submittedName>
</protein>
<dbReference type="Proteomes" id="UP000000305">
    <property type="component" value="Unassembled WGS sequence"/>
</dbReference>
<dbReference type="EMBL" id="GL732558">
    <property type="protein sequence ID" value="EFX78369.1"/>
    <property type="molecule type" value="Genomic_DNA"/>
</dbReference>
<sequence>MVEYLAFKIPDGEESRIDPARQQHSQVSFLKDGSTLLHWCLSGCVNGEAEGQNNNLLEVFAPHRRTGWNWNTRLIPMQRQQHISVASYKTNKEAEPMKFSPITRCDCDRNCSTAYGFDFRLTGGITSCMSRPTYFTRSVNLLPHKLTSID</sequence>
<gene>
    <name evidence="1" type="ORF">DAPPUDRAFT_246381</name>
</gene>
<evidence type="ECO:0000313" key="1">
    <source>
        <dbReference type="EMBL" id="EFX78369.1"/>
    </source>
</evidence>
<dbReference type="AlphaFoldDB" id="E9GQC4"/>
<proteinExistence type="predicted"/>
<dbReference type="KEGG" id="dpx:DAPPUDRAFT_246381"/>
<name>E9GQC4_DAPPU</name>
<reference evidence="1 2" key="1">
    <citation type="journal article" date="2011" name="Science">
        <title>The ecoresponsive genome of Daphnia pulex.</title>
        <authorList>
            <person name="Colbourne J.K."/>
            <person name="Pfrender M.E."/>
            <person name="Gilbert D."/>
            <person name="Thomas W.K."/>
            <person name="Tucker A."/>
            <person name="Oakley T.H."/>
            <person name="Tokishita S."/>
            <person name="Aerts A."/>
            <person name="Arnold G.J."/>
            <person name="Basu M.K."/>
            <person name="Bauer D.J."/>
            <person name="Caceres C.E."/>
            <person name="Carmel L."/>
            <person name="Casola C."/>
            <person name="Choi J.H."/>
            <person name="Detter J.C."/>
            <person name="Dong Q."/>
            <person name="Dusheyko S."/>
            <person name="Eads B.D."/>
            <person name="Frohlich T."/>
            <person name="Geiler-Samerotte K.A."/>
            <person name="Gerlach D."/>
            <person name="Hatcher P."/>
            <person name="Jogdeo S."/>
            <person name="Krijgsveld J."/>
            <person name="Kriventseva E.V."/>
            <person name="Kultz D."/>
            <person name="Laforsch C."/>
            <person name="Lindquist E."/>
            <person name="Lopez J."/>
            <person name="Manak J.R."/>
            <person name="Muller J."/>
            <person name="Pangilinan J."/>
            <person name="Patwardhan R.P."/>
            <person name="Pitluck S."/>
            <person name="Pritham E.J."/>
            <person name="Rechtsteiner A."/>
            <person name="Rho M."/>
            <person name="Rogozin I.B."/>
            <person name="Sakarya O."/>
            <person name="Salamov A."/>
            <person name="Schaack S."/>
            <person name="Shapiro H."/>
            <person name="Shiga Y."/>
            <person name="Skalitzky C."/>
            <person name="Smith Z."/>
            <person name="Souvorov A."/>
            <person name="Sung W."/>
            <person name="Tang Z."/>
            <person name="Tsuchiya D."/>
            <person name="Tu H."/>
            <person name="Vos H."/>
            <person name="Wang M."/>
            <person name="Wolf Y.I."/>
            <person name="Yamagata H."/>
            <person name="Yamada T."/>
            <person name="Ye Y."/>
            <person name="Shaw J.R."/>
            <person name="Andrews J."/>
            <person name="Crease T.J."/>
            <person name="Tang H."/>
            <person name="Lucas S.M."/>
            <person name="Robertson H.M."/>
            <person name="Bork P."/>
            <person name="Koonin E.V."/>
            <person name="Zdobnov E.M."/>
            <person name="Grigoriev I.V."/>
            <person name="Lynch M."/>
            <person name="Boore J.L."/>
        </authorList>
    </citation>
    <scope>NUCLEOTIDE SEQUENCE [LARGE SCALE GENOMIC DNA]</scope>
</reference>
<evidence type="ECO:0000313" key="2">
    <source>
        <dbReference type="Proteomes" id="UP000000305"/>
    </source>
</evidence>